<name>A0A842HYE1_9SPHN</name>
<evidence type="ECO:0000313" key="2">
    <source>
        <dbReference type="EMBL" id="MBC2777453.1"/>
    </source>
</evidence>
<proteinExistence type="predicted"/>
<organism evidence="2 3">
    <name type="scientific">Parasphingopyxis marina</name>
    <dbReference type="NCBI Taxonomy" id="2761622"/>
    <lineage>
        <taxon>Bacteria</taxon>
        <taxon>Pseudomonadati</taxon>
        <taxon>Pseudomonadota</taxon>
        <taxon>Alphaproteobacteria</taxon>
        <taxon>Sphingomonadales</taxon>
        <taxon>Sphingomonadaceae</taxon>
        <taxon>Parasphingopyxis</taxon>
    </lineage>
</organism>
<dbReference type="EMBL" id="JACJVJ010000001">
    <property type="protein sequence ID" value="MBC2777453.1"/>
    <property type="molecule type" value="Genomic_DNA"/>
</dbReference>
<evidence type="ECO:0000256" key="1">
    <source>
        <dbReference type="SAM" id="MobiDB-lite"/>
    </source>
</evidence>
<protein>
    <submittedName>
        <fullName evidence="2">Uncharacterized protein</fullName>
    </submittedName>
</protein>
<dbReference type="AlphaFoldDB" id="A0A842HYE1"/>
<feature type="region of interest" description="Disordered" evidence="1">
    <location>
        <begin position="21"/>
        <end position="41"/>
    </location>
</feature>
<keyword evidence="3" id="KW-1185">Reference proteome</keyword>
<dbReference type="Proteomes" id="UP000564378">
    <property type="component" value="Unassembled WGS sequence"/>
</dbReference>
<comment type="caution">
    <text evidence="2">The sequence shown here is derived from an EMBL/GenBank/DDBJ whole genome shotgun (WGS) entry which is preliminary data.</text>
</comment>
<sequence length="159" mass="17119">MLGSAAAAGAFLALAGGHAQEGDNPFDSGPPTAQSNPEYTRIDSERGAVLCSWMIVTEMRALHRRCHADEPPELTSSLDRSLDRFHTFIVANSDDTRDALEARVASRLAEVDAEEGVCAPDGEAERFYQLFISQGATGIDEMTEFALAVPRPPVLNPCL</sequence>
<gene>
    <name evidence="2" type="ORF">H6P80_07440</name>
</gene>
<accession>A0A842HYE1</accession>
<reference evidence="2 3" key="1">
    <citation type="submission" date="2020-08" db="EMBL/GenBank/DDBJ databases">
        <title>Draft genome sequence of Parasphingopyxis sp. GrpM-11.</title>
        <authorList>
            <person name="Oh J."/>
            <person name="Roh D.-H."/>
        </authorList>
    </citation>
    <scope>NUCLEOTIDE SEQUENCE [LARGE SCALE GENOMIC DNA]</scope>
    <source>
        <strain evidence="2 3">GrpM-11</strain>
    </source>
</reference>
<evidence type="ECO:0000313" key="3">
    <source>
        <dbReference type="Proteomes" id="UP000564378"/>
    </source>
</evidence>